<dbReference type="PATRIC" id="fig|516051.4.peg.1034"/>
<dbReference type="InterPro" id="IPR016024">
    <property type="entry name" value="ARM-type_fold"/>
</dbReference>
<dbReference type="Gene3D" id="3.40.50.1110">
    <property type="entry name" value="SGNH hydrolase"/>
    <property type="match status" value="1"/>
</dbReference>
<gene>
    <name evidence="6" type="ORF">VC82_997</name>
</gene>
<dbReference type="Pfam" id="PF00034">
    <property type="entry name" value="Cytochrom_C"/>
    <property type="match status" value="1"/>
</dbReference>
<evidence type="ECO:0000256" key="2">
    <source>
        <dbReference type="ARBA" id="ARBA00022723"/>
    </source>
</evidence>
<dbReference type="Proteomes" id="UP000032726">
    <property type="component" value="Chromosome"/>
</dbReference>
<dbReference type="PROSITE" id="PS51007">
    <property type="entry name" value="CYTC"/>
    <property type="match status" value="1"/>
</dbReference>
<dbReference type="GO" id="GO:0046872">
    <property type="term" value="F:metal ion binding"/>
    <property type="evidence" value="ECO:0007669"/>
    <property type="project" value="UniProtKB-KW"/>
</dbReference>
<dbReference type="Pfam" id="PF13472">
    <property type="entry name" value="Lipase_GDSL_2"/>
    <property type="match status" value="1"/>
</dbReference>
<dbReference type="Gene3D" id="1.10.760.10">
    <property type="entry name" value="Cytochrome c-like domain"/>
    <property type="match status" value="1"/>
</dbReference>
<keyword evidence="2 4" id="KW-0479">Metal-binding</keyword>
<dbReference type="GO" id="GO:0020037">
    <property type="term" value="F:heme binding"/>
    <property type="evidence" value="ECO:0007669"/>
    <property type="project" value="InterPro"/>
</dbReference>
<feature type="domain" description="Cytochrome c" evidence="5">
    <location>
        <begin position="950"/>
        <end position="1045"/>
    </location>
</feature>
<dbReference type="Pfam" id="PF13646">
    <property type="entry name" value="HEAT_2"/>
    <property type="match status" value="1"/>
</dbReference>
<dbReference type="SUPFAM" id="SSF46626">
    <property type="entry name" value="Cytochrome c"/>
    <property type="match status" value="1"/>
</dbReference>
<dbReference type="NCBIfam" id="TIGR02604">
    <property type="entry name" value="Piru_Ver_Nterm"/>
    <property type="match status" value="1"/>
</dbReference>
<dbReference type="InterPro" id="IPR011989">
    <property type="entry name" value="ARM-like"/>
</dbReference>
<dbReference type="InterPro" id="IPR036909">
    <property type="entry name" value="Cyt_c-like_dom_sf"/>
</dbReference>
<dbReference type="InterPro" id="IPR036514">
    <property type="entry name" value="SGNH_hydro_sf"/>
</dbReference>
<dbReference type="AlphaFoldDB" id="A0A0D5YQT4"/>
<dbReference type="InterPro" id="IPR013428">
    <property type="entry name" value="Membrane-bound_put_N"/>
</dbReference>
<dbReference type="PANTHER" id="PTHR33546:SF1">
    <property type="entry name" value="LARGE, MULTIFUNCTIONAL SECRETED PROTEIN"/>
    <property type="match status" value="1"/>
</dbReference>
<dbReference type="InterPro" id="IPR009056">
    <property type="entry name" value="Cyt_c-like_dom"/>
</dbReference>
<reference evidence="6 7" key="1">
    <citation type="submission" date="2015-03" db="EMBL/GenBank/DDBJ databases">
        <title>Complete genome sequence of Muricauda lutaonensis CC-HSB-11T, isolated from a coastal hot spring.</title>
        <authorList>
            <person name="Kim K.M."/>
        </authorList>
    </citation>
    <scope>NUCLEOTIDE SEQUENCE [LARGE SCALE GENOMIC DNA]</scope>
    <source>
        <strain evidence="6 7">CC-HSB-11</strain>
    </source>
</reference>
<keyword evidence="1 4" id="KW-0349">Heme</keyword>
<evidence type="ECO:0000313" key="6">
    <source>
        <dbReference type="EMBL" id="AKA34645.1"/>
    </source>
</evidence>
<evidence type="ECO:0000259" key="5">
    <source>
        <dbReference type="PROSITE" id="PS51007"/>
    </source>
</evidence>
<dbReference type="SUPFAM" id="SSF48371">
    <property type="entry name" value="ARM repeat"/>
    <property type="match status" value="1"/>
</dbReference>
<proteinExistence type="predicted"/>
<evidence type="ECO:0000256" key="3">
    <source>
        <dbReference type="ARBA" id="ARBA00023004"/>
    </source>
</evidence>
<dbReference type="HOGENOM" id="CLU_003805_0_0_10"/>
<name>A0A0D5YQT4_9FLAO</name>
<dbReference type="Gene3D" id="1.25.10.10">
    <property type="entry name" value="Leucine-rich Repeat Variant"/>
    <property type="match status" value="1"/>
</dbReference>
<protein>
    <submittedName>
        <fullName evidence="6">Dehydrogenase</fullName>
    </submittedName>
</protein>
<keyword evidence="3 4" id="KW-0408">Iron</keyword>
<dbReference type="Pfam" id="PF23500">
    <property type="entry name" value="DUF7133"/>
    <property type="match status" value="1"/>
</dbReference>
<accession>A0A0D5YQT4</accession>
<evidence type="ECO:0000256" key="1">
    <source>
        <dbReference type="ARBA" id="ARBA00022617"/>
    </source>
</evidence>
<sequence length="1084" mass="123090">MPDKKPVYQKGVVNCFKIVSWRYMIDYRLISGSPKGFLFFKRVLLFTLFMVLLHGCSEEPKISLLRHDRIVIVGSNMASRMMDFGHFETELHLRHPQDSLWIRNMADGGNTPGFWPHSGRETPWSFPGAEAFHKDELSNPTDSQGHFEYPDEWLSRLKPDVILAFFGYNSSFDGPEGLANFAAELDAYVKHVRSQRYNGSSAPQLVLVSPTAFQDVSDSIDVPNGSKANERLFHYASAMRKVAQANAVVFVDAFAESKKWYKKKEPLTIDGVQLNDRGYKKLARFLADEVFGKRRPDRTHAALVLEAVNEKNWMWHNDYKIPNGVHVYGRRYKPYGPDNYPYELKKIREMTAIRDAAIWEALRGEKRDLAKYDRLTHKLPEVQTNYTLGDQEEGARYLYGEEAVAAIHTAPGYQVELFASEKEFPDLANPVQMAFDNKGRLWVATMPSYPHYRPGDRKPNDKIIILEDTDADGKADKQTTFVDGLHVPVGFEITEHGVFVSQGTHLKCYRDTDGDDRADAVEIVLSGFDDHDTHHTISAFCADPSGAIYMGEGVFLHTNVETPYGPVRGSNGGFYRYNPTRRYLERTAQIAIPNPWGIAFDDYGQYFFAETSGPPVRWLMPSTIKPVYGKASPKSENLIEESHRVRPTSGLEFVSSRHFPDEVQGDLLINNTIGFLGMKQHQITESGTGYKSRHRQDLIWSDDGNFRPVDMEFAPDGSLYFIDWHNILIGHMQHNARDPLRDHSHGRVYRITYPSRPLLQPANIDGATIPQLLDNLKLPEYRTRYRTRRELRGRNVDEVMGALSNWVAELDKNDKQYEHHLLEALWVAWGTNKVDEELLKNCLKANDHRVRAAAVTVLRYMDHHLNDSMKLLKNAVQDPHGRVRLAAIVAASWLSKKDALDVYRIVDKNALDEWSKPIFEAALAFTSHGGESAEEKIETETVGLTGDDLVLFQKGKEIYGRDGFCITCHQADGEGLKQSGFPPLSQTQWVTGNEDRLIKIALNGLYGPIEVKGGQYPGQVPMTAYGNMLNDEEIAAVLTYVRNSFGNEASVITADKVKKVREMTKEKKGFYTPEELLETHPLEK</sequence>
<dbReference type="EMBL" id="CP011071">
    <property type="protein sequence ID" value="AKA34645.1"/>
    <property type="molecule type" value="Genomic_DNA"/>
</dbReference>
<dbReference type="SUPFAM" id="SSF63829">
    <property type="entry name" value="Calcium-dependent phosphotriesterase"/>
    <property type="match status" value="1"/>
</dbReference>
<dbReference type="InterPro" id="IPR055557">
    <property type="entry name" value="DUF7133"/>
</dbReference>
<dbReference type="KEGG" id="mlt:VC82_997"/>
<dbReference type="PANTHER" id="PTHR33546">
    <property type="entry name" value="LARGE, MULTIFUNCTIONAL SECRETED PROTEIN-RELATED"/>
    <property type="match status" value="1"/>
</dbReference>
<evidence type="ECO:0000313" key="7">
    <source>
        <dbReference type="Proteomes" id="UP000032726"/>
    </source>
</evidence>
<dbReference type="Gene3D" id="2.120.10.30">
    <property type="entry name" value="TolB, C-terminal domain"/>
    <property type="match status" value="1"/>
</dbReference>
<evidence type="ECO:0000256" key="4">
    <source>
        <dbReference type="PROSITE-ProRule" id="PRU00433"/>
    </source>
</evidence>
<dbReference type="CDD" id="cd01834">
    <property type="entry name" value="SGNH_hydrolase_like_2"/>
    <property type="match status" value="1"/>
</dbReference>
<dbReference type="InterPro" id="IPR011042">
    <property type="entry name" value="6-blade_b-propeller_TolB-like"/>
</dbReference>
<dbReference type="SUPFAM" id="SSF52266">
    <property type="entry name" value="SGNH hydrolase"/>
    <property type="match status" value="1"/>
</dbReference>
<organism evidence="6 7">
    <name type="scientific">Flagellimonas lutaonensis</name>
    <dbReference type="NCBI Taxonomy" id="516051"/>
    <lineage>
        <taxon>Bacteria</taxon>
        <taxon>Pseudomonadati</taxon>
        <taxon>Bacteroidota</taxon>
        <taxon>Flavobacteriia</taxon>
        <taxon>Flavobacteriales</taxon>
        <taxon>Flavobacteriaceae</taxon>
        <taxon>Flagellimonas</taxon>
    </lineage>
</organism>
<keyword evidence="7" id="KW-1185">Reference proteome</keyword>
<dbReference type="STRING" id="516051.VC82_997"/>
<dbReference type="GO" id="GO:0016788">
    <property type="term" value="F:hydrolase activity, acting on ester bonds"/>
    <property type="evidence" value="ECO:0007669"/>
    <property type="project" value="UniProtKB-ARBA"/>
</dbReference>
<dbReference type="InterPro" id="IPR013830">
    <property type="entry name" value="SGNH_hydro"/>
</dbReference>
<dbReference type="GO" id="GO:0009055">
    <property type="term" value="F:electron transfer activity"/>
    <property type="evidence" value="ECO:0007669"/>
    <property type="project" value="InterPro"/>
</dbReference>